<name>A0A8X6V6I1_TRICX</name>
<proteinExistence type="predicted"/>
<comment type="caution">
    <text evidence="1">The sequence shown here is derived from an EMBL/GenBank/DDBJ whole genome shotgun (WGS) entry which is preliminary data.</text>
</comment>
<keyword evidence="2" id="KW-1185">Reference proteome</keyword>
<organism evidence="1 2">
    <name type="scientific">Trichonephila clavipes</name>
    <name type="common">Golden silk orbweaver</name>
    <name type="synonym">Nephila clavipes</name>
    <dbReference type="NCBI Taxonomy" id="2585209"/>
    <lineage>
        <taxon>Eukaryota</taxon>
        <taxon>Metazoa</taxon>
        <taxon>Ecdysozoa</taxon>
        <taxon>Arthropoda</taxon>
        <taxon>Chelicerata</taxon>
        <taxon>Arachnida</taxon>
        <taxon>Araneae</taxon>
        <taxon>Araneomorphae</taxon>
        <taxon>Entelegynae</taxon>
        <taxon>Araneoidea</taxon>
        <taxon>Nephilidae</taxon>
        <taxon>Trichonephila</taxon>
    </lineage>
</organism>
<dbReference type="Gene3D" id="3.30.420.10">
    <property type="entry name" value="Ribonuclease H-like superfamily/Ribonuclease H"/>
    <property type="match status" value="1"/>
</dbReference>
<gene>
    <name evidence="1" type="primary">X975_16070</name>
    <name evidence="1" type="ORF">TNCV_1647871</name>
</gene>
<dbReference type="EMBL" id="BMAU01021194">
    <property type="protein sequence ID" value="GFX96752.1"/>
    <property type="molecule type" value="Genomic_DNA"/>
</dbReference>
<dbReference type="Proteomes" id="UP000887159">
    <property type="component" value="Unassembled WGS sequence"/>
</dbReference>
<dbReference type="AlphaFoldDB" id="A0A8X6V6I1"/>
<accession>A0A8X6V6I1</accession>
<sequence length="77" mass="8547">MSWPANSPDLNSIEHVWDMLGRQIAALSHPPSSITELKRALQEAWNCLSPQLIHHLIASTVNCCAACLAVRDDHTPY</sequence>
<dbReference type="InterPro" id="IPR036397">
    <property type="entry name" value="RNaseH_sf"/>
</dbReference>
<dbReference type="GO" id="GO:0003676">
    <property type="term" value="F:nucleic acid binding"/>
    <property type="evidence" value="ECO:0007669"/>
    <property type="project" value="InterPro"/>
</dbReference>
<evidence type="ECO:0000313" key="2">
    <source>
        <dbReference type="Proteomes" id="UP000887159"/>
    </source>
</evidence>
<protein>
    <submittedName>
        <fullName evidence="1">Transposable element Tc3 transposase</fullName>
    </submittedName>
</protein>
<evidence type="ECO:0000313" key="1">
    <source>
        <dbReference type="EMBL" id="GFX96752.1"/>
    </source>
</evidence>
<reference evidence="1" key="1">
    <citation type="submission" date="2020-08" db="EMBL/GenBank/DDBJ databases">
        <title>Multicomponent nature underlies the extraordinary mechanical properties of spider dragline silk.</title>
        <authorList>
            <person name="Kono N."/>
            <person name="Nakamura H."/>
            <person name="Mori M."/>
            <person name="Yoshida Y."/>
            <person name="Ohtoshi R."/>
            <person name="Malay A.D."/>
            <person name="Moran D.A.P."/>
            <person name="Tomita M."/>
            <person name="Numata K."/>
            <person name="Arakawa K."/>
        </authorList>
    </citation>
    <scope>NUCLEOTIDE SEQUENCE</scope>
</reference>